<evidence type="ECO:0000313" key="2">
    <source>
        <dbReference type="EMBL" id="EHY31520.1"/>
    </source>
</evidence>
<keyword evidence="3" id="KW-1185">Reference proteome</keyword>
<dbReference type="PRINTS" id="PR00445">
    <property type="entry name" value="HUPFHYPC"/>
</dbReference>
<dbReference type="EMBL" id="AFBQ01000152">
    <property type="protein sequence ID" value="EHY31520.1"/>
    <property type="molecule type" value="Genomic_DNA"/>
</dbReference>
<gene>
    <name evidence="2" type="ORF">HMPREF9440_01103</name>
</gene>
<dbReference type="InterPro" id="IPR019812">
    <property type="entry name" value="Hydgase_assmbl_chp_CS"/>
</dbReference>
<reference evidence="2 3" key="1">
    <citation type="submission" date="2011-11" db="EMBL/GenBank/DDBJ databases">
        <authorList>
            <person name="Weinstock G."/>
            <person name="Sodergren E."/>
            <person name="Clifton S."/>
            <person name="Fulton L."/>
            <person name="Fulton B."/>
            <person name="Courtney L."/>
            <person name="Fronick C."/>
            <person name="Harrison M."/>
            <person name="Strong C."/>
            <person name="Farmer C."/>
            <person name="Delahaunty K."/>
            <person name="Markovic C."/>
            <person name="Hall O."/>
            <person name="Minx P."/>
            <person name="Tomlinson C."/>
            <person name="Mitreva M."/>
            <person name="Hou S."/>
            <person name="Chen J."/>
            <person name="Wollam A."/>
            <person name="Pepin K.H."/>
            <person name="Johnson M."/>
            <person name="Bhonagiri V."/>
            <person name="Zhang X."/>
            <person name="Suruliraj S."/>
            <person name="Warren W."/>
            <person name="Chinwalla A."/>
            <person name="Mardis E.R."/>
            <person name="Wilson R.K."/>
        </authorList>
    </citation>
    <scope>NUCLEOTIDE SEQUENCE [LARGE SCALE GENOMIC DNA]</scope>
    <source>
        <strain evidence="2 3">YIT 11816</strain>
    </source>
</reference>
<protein>
    <submittedName>
        <fullName evidence="2">Hydrogenase assembly chaperone HypC/HupF</fullName>
    </submittedName>
</protein>
<dbReference type="PANTHER" id="PTHR35177:SF2">
    <property type="entry name" value="HYDROGENASE MATURATION FACTOR HYBG"/>
    <property type="match status" value="1"/>
</dbReference>
<name>H3KED9_9BURK</name>
<proteinExistence type="inferred from homology"/>
<dbReference type="SUPFAM" id="SSF159127">
    <property type="entry name" value="HupF/HypC-like"/>
    <property type="match status" value="1"/>
</dbReference>
<dbReference type="NCBIfam" id="TIGR00074">
    <property type="entry name" value="hypC_hupF"/>
    <property type="match status" value="1"/>
</dbReference>
<organism evidence="2 3">
    <name type="scientific">Sutterella parvirubra YIT 11816</name>
    <dbReference type="NCBI Taxonomy" id="762967"/>
    <lineage>
        <taxon>Bacteria</taxon>
        <taxon>Pseudomonadati</taxon>
        <taxon>Pseudomonadota</taxon>
        <taxon>Betaproteobacteria</taxon>
        <taxon>Burkholderiales</taxon>
        <taxon>Sutterellaceae</taxon>
        <taxon>Sutterella</taxon>
    </lineage>
</organism>
<evidence type="ECO:0000256" key="1">
    <source>
        <dbReference type="ARBA" id="ARBA00006018"/>
    </source>
</evidence>
<accession>H3KED9</accession>
<dbReference type="PROSITE" id="PS01097">
    <property type="entry name" value="HUPF_HYPC"/>
    <property type="match status" value="1"/>
</dbReference>
<comment type="similarity">
    <text evidence="1">Belongs to the HupF/HypC family.</text>
</comment>
<dbReference type="GO" id="GO:0005506">
    <property type="term" value="F:iron ion binding"/>
    <property type="evidence" value="ECO:0007669"/>
    <property type="project" value="TreeGrafter"/>
</dbReference>
<dbReference type="STRING" id="762967.HMPREF9440_01103"/>
<sequence length="74" mass="7871">MCLAIPARITRVADDGRTAEADIGGIEKSIDVSLIDDPKPDDWVIVHVGFALNRISPEEAAETLKLINAEGGLS</sequence>
<evidence type="ECO:0000313" key="3">
    <source>
        <dbReference type="Proteomes" id="UP000004956"/>
    </source>
</evidence>
<dbReference type="Proteomes" id="UP000004956">
    <property type="component" value="Unassembled WGS sequence"/>
</dbReference>
<dbReference type="PATRIC" id="fig|762967.3.peg.873"/>
<dbReference type="GO" id="GO:1902670">
    <property type="term" value="F:carbon dioxide binding"/>
    <property type="evidence" value="ECO:0007669"/>
    <property type="project" value="TreeGrafter"/>
</dbReference>
<dbReference type="HOGENOM" id="CLU_159381_2_2_4"/>
<dbReference type="PANTHER" id="PTHR35177">
    <property type="entry name" value="HYDROGENASE MATURATION FACTOR HYBG"/>
    <property type="match status" value="1"/>
</dbReference>
<dbReference type="InterPro" id="IPR001109">
    <property type="entry name" value="Hydrogenase_HupF/HypC"/>
</dbReference>
<dbReference type="AlphaFoldDB" id="H3KED9"/>
<comment type="caution">
    <text evidence="2">The sequence shown here is derived from an EMBL/GenBank/DDBJ whole genome shotgun (WGS) entry which is preliminary data.</text>
</comment>
<dbReference type="GO" id="GO:0051604">
    <property type="term" value="P:protein maturation"/>
    <property type="evidence" value="ECO:0007669"/>
    <property type="project" value="TreeGrafter"/>
</dbReference>
<dbReference type="RefSeq" id="WP_008541909.1">
    <property type="nucleotide sequence ID" value="NZ_JH604944.1"/>
</dbReference>
<dbReference type="Pfam" id="PF01455">
    <property type="entry name" value="HupF_HypC"/>
    <property type="match status" value="1"/>
</dbReference>
<dbReference type="Gene3D" id="2.30.30.140">
    <property type="match status" value="1"/>
</dbReference>
<dbReference type="OrthoDB" id="9806017at2"/>